<keyword evidence="2" id="KW-1185">Reference proteome</keyword>
<comment type="caution">
    <text evidence="1">The sequence shown here is derived from an EMBL/GenBank/DDBJ whole genome shotgun (WGS) entry which is preliminary data.</text>
</comment>
<evidence type="ECO:0000313" key="1">
    <source>
        <dbReference type="EMBL" id="MBP1926437.1"/>
    </source>
</evidence>
<proteinExistence type="predicted"/>
<evidence type="ECO:0000313" key="2">
    <source>
        <dbReference type="Proteomes" id="UP001519342"/>
    </source>
</evidence>
<sequence>MRKYNMKSKLSLEAFVLKTTTVDGYEVIVGGICPRGMKEEAVKFYQNISKMKLGQTKDEFLIDYTLANAITYLSPNWAFLVGASICIDGVNSNTGGIIGNPFKEYESSDEDIEKIKEGLYLISFSGGPGIAFEGTNSEGILLKNMILNYKAAKSRKVEDIIDKLDEVTNLYVLVTDGCGPRNCGGIYISDYSGKKQETFCI</sequence>
<reference evidence="1 2" key="1">
    <citation type="submission" date="2021-03" db="EMBL/GenBank/DDBJ databases">
        <title>Genomic Encyclopedia of Type Strains, Phase IV (KMG-IV): sequencing the most valuable type-strain genomes for metagenomic binning, comparative biology and taxonomic classification.</title>
        <authorList>
            <person name="Goeker M."/>
        </authorList>
    </citation>
    <scope>NUCLEOTIDE SEQUENCE [LARGE SCALE GENOMIC DNA]</scope>
    <source>
        <strain evidence="1 2">DSM 24004</strain>
    </source>
</reference>
<name>A0ABS4GFG4_9FIRM</name>
<organism evidence="1 2">
    <name type="scientific">Sedimentibacter acidaminivorans</name>
    <dbReference type="NCBI Taxonomy" id="913099"/>
    <lineage>
        <taxon>Bacteria</taxon>
        <taxon>Bacillati</taxon>
        <taxon>Bacillota</taxon>
        <taxon>Tissierellia</taxon>
        <taxon>Sedimentibacter</taxon>
    </lineage>
</organism>
<dbReference type="RefSeq" id="WP_209512168.1">
    <property type="nucleotide sequence ID" value="NZ_JAGGKS010000006.1"/>
</dbReference>
<protein>
    <recommendedName>
        <fullName evidence="3">FIST domain-containing protein</fullName>
    </recommendedName>
</protein>
<dbReference type="EMBL" id="JAGGKS010000006">
    <property type="protein sequence ID" value="MBP1926437.1"/>
    <property type="molecule type" value="Genomic_DNA"/>
</dbReference>
<dbReference type="Proteomes" id="UP001519342">
    <property type="component" value="Unassembled WGS sequence"/>
</dbReference>
<accession>A0ABS4GFG4</accession>
<gene>
    <name evidence="1" type="ORF">J2Z76_002302</name>
</gene>
<evidence type="ECO:0008006" key="3">
    <source>
        <dbReference type="Google" id="ProtNLM"/>
    </source>
</evidence>